<dbReference type="Proteomes" id="UP000183940">
    <property type="component" value="Unassembled WGS sequence"/>
</dbReference>
<organism evidence="6 7">
    <name type="scientific">Roseofilum reptotaenium AO1-A</name>
    <dbReference type="NCBI Taxonomy" id="1925591"/>
    <lineage>
        <taxon>Bacteria</taxon>
        <taxon>Bacillati</taxon>
        <taxon>Cyanobacteriota</taxon>
        <taxon>Cyanophyceae</taxon>
        <taxon>Desertifilales</taxon>
        <taxon>Desertifilaceae</taxon>
        <taxon>Roseofilum</taxon>
    </lineage>
</organism>
<dbReference type="PANTHER" id="PTHR43586">
    <property type="entry name" value="CYSTEINE DESULFURASE"/>
    <property type="match status" value="1"/>
</dbReference>
<evidence type="ECO:0000313" key="7">
    <source>
        <dbReference type="Proteomes" id="UP000183940"/>
    </source>
</evidence>
<dbReference type="InterPro" id="IPR015424">
    <property type="entry name" value="PyrdxlP-dep_Trfase"/>
</dbReference>
<dbReference type="PANTHER" id="PTHR43586:SF4">
    <property type="entry name" value="ISOPENICILLIN N EPIMERASE"/>
    <property type="match status" value="1"/>
</dbReference>
<dbReference type="InterPro" id="IPR015422">
    <property type="entry name" value="PyrdxlP-dep_Trfase_small"/>
</dbReference>
<comment type="similarity">
    <text evidence="3">Belongs to the class-V pyridoxal-phosphate-dependent aminotransferase family.</text>
</comment>
<reference evidence="6" key="1">
    <citation type="submission" date="2016-10" db="EMBL/GenBank/DDBJ databases">
        <title>CRISPR-Cas defence system in Roseofilum reptotaenium: evidence of a bacteriophage-cyanobacterium arms race in the coral black band disease.</title>
        <authorList>
            <person name="Buerger P."/>
            <person name="Wood-Charlson E.M."/>
            <person name="Weynberg K.D."/>
            <person name="Willis B."/>
            <person name="Van Oppen M.J."/>
        </authorList>
    </citation>
    <scope>NUCLEOTIDE SEQUENCE [LARGE SCALE GENOMIC DNA]</scope>
    <source>
        <strain evidence="6">AO1-A</strain>
    </source>
</reference>
<comment type="cofactor">
    <cofactor evidence="1 4">
        <name>pyridoxal 5'-phosphate</name>
        <dbReference type="ChEBI" id="CHEBI:597326"/>
    </cofactor>
</comment>
<dbReference type="SUPFAM" id="SSF53383">
    <property type="entry name" value="PLP-dependent transferases"/>
    <property type="match status" value="1"/>
</dbReference>
<evidence type="ECO:0000259" key="5">
    <source>
        <dbReference type="Pfam" id="PF00266"/>
    </source>
</evidence>
<dbReference type="GO" id="GO:0016829">
    <property type="term" value="F:lyase activity"/>
    <property type="evidence" value="ECO:0007669"/>
    <property type="project" value="UniProtKB-KW"/>
</dbReference>
<evidence type="ECO:0000313" key="6">
    <source>
        <dbReference type="EMBL" id="OJJ24674.1"/>
    </source>
</evidence>
<dbReference type="EMBL" id="MLAW01000027">
    <property type="protein sequence ID" value="OJJ24674.1"/>
    <property type="molecule type" value="Genomic_DNA"/>
</dbReference>
<dbReference type="STRING" id="1925591.BI308_15355"/>
<protein>
    <submittedName>
        <fullName evidence="6">Cysteine lyase</fullName>
    </submittedName>
</protein>
<proteinExistence type="inferred from homology"/>
<feature type="domain" description="Aminotransferase class V" evidence="5">
    <location>
        <begin position="18"/>
        <end position="354"/>
    </location>
</feature>
<dbReference type="AlphaFoldDB" id="A0A1L9QPT2"/>
<dbReference type="PROSITE" id="PS00595">
    <property type="entry name" value="AA_TRANSFER_CLASS_5"/>
    <property type="match status" value="1"/>
</dbReference>
<comment type="caution">
    <text evidence="6">The sequence shown here is derived from an EMBL/GenBank/DDBJ whole genome shotgun (WGS) entry which is preliminary data.</text>
</comment>
<dbReference type="InterPro" id="IPR000192">
    <property type="entry name" value="Aminotrans_V_dom"/>
</dbReference>
<dbReference type="InterPro" id="IPR020578">
    <property type="entry name" value="Aminotrans_V_PyrdxlP_BS"/>
</dbReference>
<gene>
    <name evidence="6" type="ORF">BI308_15355</name>
</gene>
<evidence type="ECO:0000256" key="3">
    <source>
        <dbReference type="RuleBase" id="RU004075"/>
    </source>
</evidence>
<evidence type="ECO:0000256" key="2">
    <source>
        <dbReference type="ARBA" id="ARBA00022898"/>
    </source>
</evidence>
<dbReference type="Gene3D" id="3.90.1150.10">
    <property type="entry name" value="Aspartate Aminotransferase, domain 1"/>
    <property type="match status" value="1"/>
</dbReference>
<keyword evidence="7" id="KW-1185">Reference proteome</keyword>
<accession>A0A1L9QPT2</accession>
<name>A0A1L9QPT2_9CYAN</name>
<dbReference type="InterPro" id="IPR015421">
    <property type="entry name" value="PyrdxlP-dep_Trfase_major"/>
</dbReference>
<evidence type="ECO:0000256" key="4">
    <source>
        <dbReference type="RuleBase" id="RU004504"/>
    </source>
</evidence>
<dbReference type="Pfam" id="PF00266">
    <property type="entry name" value="Aminotran_5"/>
    <property type="match status" value="1"/>
</dbReference>
<evidence type="ECO:0000256" key="1">
    <source>
        <dbReference type="ARBA" id="ARBA00001933"/>
    </source>
</evidence>
<dbReference type="Gene3D" id="3.40.640.10">
    <property type="entry name" value="Type I PLP-dependent aspartate aminotransferase-like (Major domain)"/>
    <property type="match status" value="1"/>
</dbReference>
<keyword evidence="6" id="KW-0456">Lyase</keyword>
<keyword evidence="2" id="KW-0663">Pyridoxal phosphate</keyword>
<sequence length="388" mass="43033">MNLDEHRQQLTALQNKGYFNYGAQGPLPESALQAILKSYRHIQNLGPYSHSFRDEVAQELQQTREVIAAQLAVPASSITLTENVSVGCNIALWGIPWKAGDGLLLTDCEHPGIIAAAQEISRRFGVQLATCPVLETLNEGNPVEAIASRVQPNTKLVIISHILWNTGQVLRQKEIVEQVRSQNPNTQILVDAAQSVGSLPLTLTDDGIDFYAFTGHKWWCGPEGLGGLYVRPEALETLHPTYIGWRGILTTMTGQPKGWKPDGRRYEVATSAYPLLAGLREAISFHQSWGTIEQRSDRICKLSAILWDKLGDIPQVHRLQATKPQSGLVSFQLESGKHEQLVNALEAQNLMVRSIRHPNCIRACVHYFTEVGEIERLVEAIVTITSKV</sequence>